<dbReference type="InterPro" id="IPR016763">
    <property type="entry name" value="VAP"/>
</dbReference>
<protein>
    <submittedName>
        <fullName evidence="10">PapD-like protein</fullName>
    </submittedName>
</protein>
<accession>A0A9P5XLC3</accession>
<feature type="transmembrane region" description="Helical" evidence="8">
    <location>
        <begin position="367"/>
        <end position="386"/>
    </location>
</feature>
<keyword evidence="6" id="KW-0175">Coiled coil</keyword>
<keyword evidence="3 8" id="KW-0812">Transmembrane</keyword>
<dbReference type="Gene3D" id="2.60.40.10">
    <property type="entry name" value="Immunoglobulins"/>
    <property type="match status" value="1"/>
</dbReference>
<feature type="domain" description="MSP" evidence="9">
    <location>
        <begin position="2"/>
        <end position="126"/>
    </location>
</feature>
<dbReference type="InterPro" id="IPR000535">
    <property type="entry name" value="MSP_dom"/>
</dbReference>
<dbReference type="InterPro" id="IPR013783">
    <property type="entry name" value="Ig-like_fold"/>
</dbReference>
<dbReference type="GO" id="GO:0033149">
    <property type="term" value="F:FFAT motif binding"/>
    <property type="evidence" value="ECO:0007669"/>
    <property type="project" value="TreeGrafter"/>
</dbReference>
<keyword evidence="5 8" id="KW-0472">Membrane</keyword>
<evidence type="ECO:0000256" key="7">
    <source>
        <dbReference type="SAM" id="MobiDB-lite"/>
    </source>
</evidence>
<proteinExistence type="inferred from homology"/>
<dbReference type="EMBL" id="MU151066">
    <property type="protein sequence ID" value="KAF9452974.1"/>
    <property type="molecule type" value="Genomic_DNA"/>
</dbReference>
<dbReference type="GO" id="GO:0005886">
    <property type="term" value="C:plasma membrane"/>
    <property type="evidence" value="ECO:0007669"/>
    <property type="project" value="TreeGrafter"/>
</dbReference>
<dbReference type="Proteomes" id="UP000807342">
    <property type="component" value="Unassembled WGS sequence"/>
</dbReference>
<evidence type="ECO:0000256" key="5">
    <source>
        <dbReference type="ARBA" id="ARBA00023136"/>
    </source>
</evidence>
<dbReference type="AlphaFoldDB" id="A0A9P5XLC3"/>
<keyword evidence="4 8" id="KW-1133">Transmembrane helix</keyword>
<evidence type="ECO:0000256" key="4">
    <source>
        <dbReference type="ARBA" id="ARBA00022989"/>
    </source>
</evidence>
<organism evidence="10 11">
    <name type="scientific">Macrolepiota fuliginosa MF-IS2</name>
    <dbReference type="NCBI Taxonomy" id="1400762"/>
    <lineage>
        <taxon>Eukaryota</taxon>
        <taxon>Fungi</taxon>
        <taxon>Dikarya</taxon>
        <taxon>Basidiomycota</taxon>
        <taxon>Agaricomycotina</taxon>
        <taxon>Agaricomycetes</taxon>
        <taxon>Agaricomycetidae</taxon>
        <taxon>Agaricales</taxon>
        <taxon>Agaricineae</taxon>
        <taxon>Agaricaceae</taxon>
        <taxon>Macrolepiota</taxon>
    </lineage>
</organism>
<evidence type="ECO:0000256" key="2">
    <source>
        <dbReference type="ARBA" id="ARBA00008932"/>
    </source>
</evidence>
<evidence type="ECO:0000256" key="3">
    <source>
        <dbReference type="ARBA" id="ARBA00022692"/>
    </source>
</evidence>
<sequence>MSVVLNPNRNLGFRRPLTQVVKRSLTITNQNSQPVAFKVKTTAPKLYCVRPNSGRVEPGESVDVSVMLQPLKEEPPLNSKCKDKFLVQSTLITPEKETMALHDLWLSPDMTDEGTVQQQKLRVLYLPAEEGPLEEEEESVPAVPARQEPSGGSEPYETVKPHNANGHTHPGIPDFAQPVPPFPATVHHEAEPQPQPKAFVPPPVPPVVDDHLSREHSHEYHDEEDHEILPIPSQPQPQFREVPILDSTIHRSPSPQPYQPSYVRDEHEESEPLPVPPPHIPPVHAPPPPSTVETVYVENPLNEELLAKYKEAQTEIDRLRANIATMSVAPTSELRSRRNRTISDAASTAETDVQTIIDEPHYHQDGVPLQVVVIVALGVFITTYLFF</sequence>
<evidence type="ECO:0000256" key="1">
    <source>
        <dbReference type="ARBA" id="ARBA00004211"/>
    </source>
</evidence>
<dbReference type="OrthoDB" id="264603at2759"/>
<feature type="compositionally biased region" description="Pro residues" evidence="7">
    <location>
        <begin position="193"/>
        <end position="206"/>
    </location>
</feature>
<gene>
    <name evidence="10" type="ORF">P691DRAFT_659669</name>
</gene>
<comment type="similarity">
    <text evidence="2">Belongs to the VAMP-associated protein (VAP) (TC 9.B.17) family.</text>
</comment>
<dbReference type="GO" id="GO:0090158">
    <property type="term" value="P:endoplasmic reticulum membrane organization"/>
    <property type="evidence" value="ECO:0007669"/>
    <property type="project" value="TreeGrafter"/>
</dbReference>
<comment type="subcellular location">
    <subcellularLocation>
        <location evidence="1">Membrane</location>
        <topology evidence="1">Single-pass type IV membrane protein</topology>
    </subcellularLocation>
</comment>
<feature type="compositionally biased region" description="Pro residues" evidence="7">
    <location>
        <begin position="273"/>
        <end position="290"/>
    </location>
</feature>
<name>A0A9P5XLC3_9AGAR</name>
<dbReference type="Pfam" id="PF00635">
    <property type="entry name" value="Motile_Sperm"/>
    <property type="match status" value="1"/>
</dbReference>
<evidence type="ECO:0000256" key="6">
    <source>
        <dbReference type="SAM" id="Coils"/>
    </source>
</evidence>
<keyword evidence="11" id="KW-1185">Reference proteome</keyword>
<evidence type="ECO:0000256" key="8">
    <source>
        <dbReference type="SAM" id="Phobius"/>
    </source>
</evidence>
<evidence type="ECO:0000313" key="10">
    <source>
        <dbReference type="EMBL" id="KAF9452974.1"/>
    </source>
</evidence>
<evidence type="ECO:0000313" key="11">
    <source>
        <dbReference type="Proteomes" id="UP000807342"/>
    </source>
</evidence>
<dbReference type="GO" id="GO:0005789">
    <property type="term" value="C:endoplasmic reticulum membrane"/>
    <property type="evidence" value="ECO:0007669"/>
    <property type="project" value="InterPro"/>
</dbReference>
<dbReference type="InterPro" id="IPR008962">
    <property type="entry name" value="PapD-like_sf"/>
</dbReference>
<feature type="region of interest" description="Disordered" evidence="7">
    <location>
        <begin position="131"/>
        <end position="291"/>
    </location>
</feature>
<dbReference type="PANTHER" id="PTHR10809:SF6">
    <property type="entry name" value="AT11025P-RELATED"/>
    <property type="match status" value="1"/>
</dbReference>
<reference evidence="10" key="1">
    <citation type="submission" date="2020-11" db="EMBL/GenBank/DDBJ databases">
        <authorList>
            <consortium name="DOE Joint Genome Institute"/>
            <person name="Ahrendt S."/>
            <person name="Riley R."/>
            <person name="Andreopoulos W."/>
            <person name="Labutti K."/>
            <person name="Pangilinan J."/>
            <person name="Ruiz-Duenas F.J."/>
            <person name="Barrasa J.M."/>
            <person name="Sanchez-Garcia M."/>
            <person name="Camarero S."/>
            <person name="Miyauchi S."/>
            <person name="Serrano A."/>
            <person name="Linde D."/>
            <person name="Babiker R."/>
            <person name="Drula E."/>
            <person name="Ayuso-Fernandez I."/>
            <person name="Pacheco R."/>
            <person name="Padilla G."/>
            <person name="Ferreira P."/>
            <person name="Barriuso J."/>
            <person name="Kellner H."/>
            <person name="Castanera R."/>
            <person name="Alfaro M."/>
            <person name="Ramirez L."/>
            <person name="Pisabarro A.G."/>
            <person name="Kuo A."/>
            <person name="Tritt A."/>
            <person name="Lipzen A."/>
            <person name="He G."/>
            <person name="Yan M."/>
            <person name="Ng V."/>
            <person name="Cullen D."/>
            <person name="Martin F."/>
            <person name="Rosso M.-N."/>
            <person name="Henrissat B."/>
            <person name="Hibbett D."/>
            <person name="Martinez A.T."/>
            <person name="Grigoriev I.V."/>
        </authorList>
    </citation>
    <scope>NUCLEOTIDE SEQUENCE</scope>
    <source>
        <strain evidence="10">MF-IS2</strain>
    </source>
</reference>
<dbReference type="PROSITE" id="PS50202">
    <property type="entry name" value="MSP"/>
    <property type="match status" value="1"/>
</dbReference>
<dbReference type="GO" id="GO:0061817">
    <property type="term" value="P:endoplasmic reticulum-plasma membrane tethering"/>
    <property type="evidence" value="ECO:0007669"/>
    <property type="project" value="TreeGrafter"/>
</dbReference>
<dbReference type="PANTHER" id="PTHR10809">
    <property type="entry name" value="VESICLE-ASSOCIATED MEMBRANE PROTEIN-ASSOCIATED PROTEIN"/>
    <property type="match status" value="1"/>
</dbReference>
<dbReference type="SUPFAM" id="SSF49354">
    <property type="entry name" value="PapD-like"/>
    <property type="match status" value="1"/>
</dbReference>
<feature type="coiled-coil region" evidence="6">
    <location>
        <begin position="302"/>
        <end position="329"/>
    </location>
</feature>
<comment type="caution">
    <text evidence="10">The sequence shown here is derived from an EMBL/GenBank/DDBJ whole genome shotgun (WGS) entry which is preliminary data.</text>
</comment>
<evidence type="ECO:0000259" key="9">
    <source>
        <dbReference type="PROSITE" id="PS50202"/>
    </source>
</evidence>
<feature type="compositionally biased region" description="Basic and acidic residues" evidence="7">
    <location>
        <begin position="208"/>
        <end position="223"/>
    </location>
</feature>